<dbReference type="AlphaFoldDB" id="A0A965ZJI9"/>
<name>A0A965ZJI9_9SPHI</name>
<keyword evidence="2" id="KW-1185">Reference proteome</keyword>
<evidence type="ECO:0000313" key="1">
    <source>
        <dbReference type="EMBL" id="NCD72319.1"/>
    </source>
</evidence>
<evidence type="ECO:0000313" key="2">
    <source>
        <dbReference type="Proteomes" id="UP000638732"/>
    </source>
</evidence>
<dbReference type="PROSITE" id="PS51257">
    <property type="entry name" value="PROKAR_LIPOPROTEIN"/>
    <property type="match status" value="1"/>
</dbReference>
<reference evidence="1" key="1">
    <citation type="submission" date="2020-01" db="EMBL/GenBank/DDBJ databases">
        <authorList>
            <person name="Seo Y.L."/>
        </authorList>
    </citation>
    <scope>NUCLEOTIDE SEQUENCE</scope>
    <source>
        <strain evidence="1">R11</strain>
    </source>
</reference>
<reference evidence="1" key="2">
    <citation type="submission" date="2020-10" db="EMBL/GenBank/DDBJ databases">
        <title>Mucilaginibacter sp. nov., isolated from soil.</title>
        <authorList>
            <person name="Jeon C.O."/>
        </authorList>
    </citation>
    <scope>NUCLEOTIDE SEQUENCE</scope>
    <source>
        <strain evidence="1">R11</strain>
    </source>
</reference>
<sequence length="330" mass="37906">MKLLTHYLSKSIALFALVAVLQSCDLMQEKPGIWKDDKIAESKRKDFHELNDKLLKSLKDNTPDQTDFLLSKDLLENNYHKRVVELITNQMKLSDFALDKEYYVVSKLKHGNFIQQNADSAGIAYTPIAKEMYIAFFLPKNGSDKKLLTVVYGKFDYGWKIDKLEFEPYIANGKTSAQLYKLAQDQYAKGYLVDAINNMALGRNCDRPSEELPSPQNREMGILYGKMINEANEKYKFPFVLTEIPTKPKILRILNQAIPQGTFPAIYYLSSISIKDTVAIKKENENVKKIIGKVIPGIDKDKDYLIYYVYDKKPSAESNSYSFDIIDKLR</sequence>
<dbReference type="Proteomes" id="UP000638732">
    <property type="component" value="Unassembled WGS sequence"/>
</dbReference>
<dbReference type="EMBL" id="WWEO01000045">
    <property type="protein sequence ID" value="NCD72319.1"/>
    <property type="molecule type" value="Genomic_DNA"/>
</dbReference>
<organism evidence="1 2">
    <name type="scientific">Mucilaginibacter agri</name>
    <dbReference type="NCBI Taxonomy" id="2695265"/>
    <lineage>
        <taxon>Bacteria</taxon>
        <taxon>Pseudomonadati</taxon>
        <taxon>Bacteroidota</taxon>
        <taxon>Sphingobacteriia</taxon>
        <taxon>Sphingobacteriales</taxon>
        <taxon>Sphingobacteriaceae</taxon>
        <taxon>Mucilaginibacter</taxon>
    </lineage>
</organism>
<gene>
    <name evidence="1" type="ORF">GSY63_23345</name>
</gene>
<protein>
    <submittedName>
        <fullName evidence="1">Uncharacterized protein</fullName>
    </submittedName>
</protein>
<comment type="caution">
    <text evidence="1">The sequence shown here is derived from an EMBL/GenBank/DDBJ whole genome shotgun (WGS) entry which is preliminary data.</text>
</comment>
<dbReference type="RefSeq" id="WP_166588268.1">
    <property type="nucleotide sequence ID" value="NZ_WWEO01000045.1"/>
</dbReference>
<proteinExistence type="predicted"/>
<accession>A0A965ZJI9</accession>